<evidence type="ECO:0000256" key="4">
    <source>
        <dbReference type="RuleBase" id="RU000621"/>
    </source>
</evidence>
<dbReference type="GO" id="GO:0010273">
    <property type="term" value="P:detoxification of copper ion"/>
    <property type="evidence" value="ECO:0007669"/>
    <property type="project" value="TreeGrafter"/>
</dbReference>
<evidence type="ECO:0000256" key="2">
    <source>
        <dbReference type="ARBA" id="ARBA00022723"/>
    </source>
</evidence>
<dbReference type="GO" id="GO:0071280">
    <property type="term" value="P:cellular response to copper ion"/>
    <property type="evidence" value="ECO:0007669"/>
    <property type="project" value="TreeGrafter"/>
</dbReference>
<dbReference type="GO" id="GO:0071276">
    <property type="term" value="P:cellular response to cadmium ion"/>
    <property type="evidence" value="ECO:0007669"/>
    <property type="project" value="TreeGrafter"/>
</dbReference>
<dbReference type="Proteomes" id="UP000694417">
    <property type="component" value="Unplaced"/>
</dbReference>
<comment type="similarity">
    <text evidence="1 4">Belongs to the metallothionein superfamily. Type 1 family.</text>
</comment>
<sequence length="94" mass="10255">MPVTIWRLTWSRPWDTSALADFGISDQHWTRALGWPGVCECLSTLCPCSPSCKCKECKCTSCKKSGCSCRPGGCANRAQGCICQRAVDRCSCCP</sequence>
<proteinExistence type="inferred from homology"/>
<dbReference type="InterPro" id="IPR018064">
    <property type="entry name" value="Metalthion_vert_metal_BS"/>
</dbReference>
<dbReference type="InterPro" id="IPR023587">
    <property type="entry name" value="Metalthion_dom_sf_vert"/>
</dbReference>
<reference evidence="5" key="1">
    <citation type="submission" date="2025-08" db="UniProtKB">
        <authorList>
            <consortium name="Ensembl"/>
        </authorList>
    </citation>
    <scope>IDENTIFICATION</scope>
</reference>
<protein>
    <recommendedName>
        <fullName evidence="4">Metallothionein</fullName>
    </recommendedName>
</protein>
<dbReference type="SUPFAM" id="SSF57868">
    <property type="entry name" value="Metallothionein"/>
    <property type="match status" value="1"/>
</dbReference>
<dbReference type="GO" id="GO:0005634">
    <property type="term" value="C:nucleus"/>
    <property type="evidence" value="ECO:0007669"/>
    <property type="project" value="TreeGrafter"/>
</dbReference>
<accession>A0A8D2KEN5</accession>
<keyword evidence="2 4" id="KW-0479">Metal-binding</keyword>
<evidence type="ECO:0000256" key="1">
    <source>
        <dbReference type="ARBA" id="ARBA00007283"/>
    </source>
</evidence>
<evidence type="ECO:0000256" key="3">
    <source>
        <dbReference type="ARBA" id="ARBA00022851"/>
    </source>
</evidence>
<dbReference type="GO" id="GO:0046872">
    <property type="term" value="F:metal ion binding"/>
    <property type="evidence" value="ECO:0007669"/>
    <property type="project" value="UniProtKB-KW"/>
</dbReference>
<evidence type="ECO:0000313" key="6">
    <source>
        <dbReference type="Proteomes" id="UP000694417"/>
    </source>
</evidence>
<comment type="function">
    <text evidence="4">Metallothioneins have a high content of cysteine residues that bind various heavy metals.</text>
</comment>
<dbReference type="GO" id="GO:0005737">
    <property type="term" value="C:cytoplasm"/>
    <property type="evidence" value="ECO:0007669"/>
    <property type="project" value="TreeGrafter"/>
</dbReference>
<dbReference type="PANTHER" id="PTHR23299:SF24">
    <property type="entry name" value="METALLOTHIONEIN-1X"/>
    <property type="match status" value="1"/>
</dbReference>
<organism evidence="5 6">
    <name type="scientific">Urocitellus parryii</name>
    <name type="common">Arctic ground squirrel</name>
    <name type="synonym">Spermophilus parryii</name>
    <dbReference type="NCBI Taxonomy" id="9999"/>
    <lineage>
        <taxon>Eukaryota</taxon>
        <taxon>Metazoa</taxon>
        <taxon>Chordata</taxon>
        <taxon>Craniata</taxon>
        <taxon>Vertebrata</taxon>
        <taxon>Euteleostomi</taxon>
        <taxon>Mammalia</taxon>
        <taxon>Eutheria</taxon>
        <taxon>Euarchontoglires</taxon>
        <taxon>Glires</taxon>
        <taxon>Rodentia</taxon>
        <taxon>Sciuromorpha</taxon>
        <taxon>Sciuridae</taxon>
        <taxon>Xerinae</taxon>
        <taxon>Marmotini</taxon>
        <taxon>Urocitellus</taxon>
    </lineage>
</organism>
<dbReference type="Gene3D" id="4.10.10.10">
    <property type="entry name" value="Metallothionein Isoform II"/>
    <property type="match status" value="1"/>
</dbReference>
<dbReference type="InterPro" id="IPR000006">
    <property type="entry name" value="Metalthion_vert"/>
</dbReference>
<dbReference type="Pfam" id="PF00131">
    <property type="entry name" value="Metallothio"/>
    <property type="match status" value="1"/>
</dbReference>
<reference evidence="5" key="2">
    <citation type="submission" date="2025-09" db="UniProtKB">
        <authorList>
            <consortium name="Ensembl"/>
        </authorList>
    </citation>
    <scope>IDENTIFICATION</scope>
</reference>
<dbReference type="GO" id="GO:0071294">
    <property type="term" value="P:cellular response to zinc ion"/>
    <property type="evidence" value="ECO:0007669"/>
    <property type="project" value="TreeGrafter"/>
</dbReference>
<keyword evidence="6" id="KW-1185">Reference proteome</keyword>
<keyword evidence="3 4" id="KW-0480">Metal-thiolate cluster</keyword>
<dbReference type="PANTHER" id="PTHR23299">
    <property type="entry name" value="METALLOTHIONEIN"/>
    <property type="match status" value="1"/>
</dbReference>
<dbReference type="PROSITE" id="PS00203">
    <property type="entry name" value="METALLOTHIONEIN_VRT"/>
    <property type="match status" value="1"/>
</dbReference>
<dbReference type="InterPro" id="IPR017854">
    <property type="entry name" value="Metalthion_dom_sf"/>
</dbReference>
<dbReference type="GeneTree" id="ENSGT00960000190263"/>
<dbReference type="FunFam" id="4.10.10.10:FF:000001">
    <property type="entry name" value="Metallothionein"/>
    <property type="match status" value="1"/>
</dbReference>
<evidence type="ECO:0000313" key="5">
    <source>
        <dbReference type="Ensembl" id="ENSUPAP00010007250.1"/>
    </source>
</evidence>
<dbReference type="GO" id="GO:0006882">
    <property type="term" value="P:intracellular zinc ion homeostasis"/>
    <property type="evidence" value="ECO:0007669"/>
    <property type="project" value="TreeGrafter"/>
</dbReference>
<dbReference type="Ensembl" id="ENSUPAT00010008287.1">
    <property type="protein sequence ID" value="ENSUPAP00010007250.1"/>
    <property type="gene ID" value="ENSUPAG00010005856.1"/>
</dbReference>
<dbReference type="AlphaFoldDB" id="A0A8D2KEN5"/>
<name>A0A8D2KEN5_UROPR</name>